<accession>A0ABX9IKC9</accession>
<dbReference type="SUPFAM" id="SSF48452">
    <property type="entry name" value="TPR-like"/>
    <property type="match status" value="1"/>
</dbReference>
<dbReference type="InterPro" id="IPR009057">
    <property type="entry name" value="Homeodomain-like_sf"/>
</dbReference>
<proteinExistence type="predicted"/>
<evidence type="ECO:0000259" key="5">
    <source>
        <dbReference type="PROSITE" id="PS01124"/>
    </source>
</evidence>
<evidence type="ECO:0000256" key="4">
    <source>
        <dbReference type="SAM" id="Phobius"/>
    </source>
</evidence>
<dbReference type="EMBL" id="QNUF01000010">
    <property type="protein sequence ID" value="REC75440.1"/>
    <property type="molecule type" value="Genomic_DNA"/>
</dbReference>
<evidence type="ECO:0000256" key="1">
    <source>
        <dbReference type="ARBA" id="ARBA00023015"/>
    </source>
</evidence>
<protein>
    <recommendedName>
        <fullName evidence="5">HTH araC/xylS-type domain-containing protein</fullName>
    </recommendedName>
</protein>
<dbReference type="SUPFAM" id="SSF46689">
    <property type="entry name" value="Homeodomain-like"/>
    <property type="match status" value="1"/>
</dbReference>
<evidence type="ECO:0000256" key="2">
    <source>
        <dbReference type="ARBA" id="ARBA00023125"/>
    </source>
</evidence>
<dbReference type="RefSeq" id="WP_115918390.1">
    <property type="nucleotide sequence ID" value="NZ_BJYH01000005.1"/>
</dbReference>
<dbReference type="SMART" id="SM00342">
    <property type="entry name" value="HTH_ARAC"/>
    <property type="match status" value="1"/>
</dbReference>
<gene>
    <name evidence="6" type="ORF">DRF57_10485</name>
</gene>
<dbReference type="InterPro" id="IPR018060">
    <property type="entry name" value="HTH_AraC"/>
</dbReference>
<keyword evidence="4" id="KW-1133">Transmembrane helix</keyword>
<feature type="transmembrane region" description="Helical" evidence="4">
    <location>
        <begin position="353"/>
        <end position="372"/>
    </location>
</feature>
<reference evidence="6 7" key="1">
    <citation type="journal article" date="2010" name="Syst. Appl. Microbiol.">
        <title>Four new species of Chryseobacterium from the rhizosphere of coastal sand dune plants, Chryseobacterium elymi sp. nov., Chryseobacterium hagamense sp. nov., Chryseobacterium lathyri sp. nov. and Chryseobacterium rhizosphaerae sp. nov.</title>
        <authorList>
            <person name="Cho S.H."/>
            <person name="Lee K.S."/>
            <person name="Shin D.S."/>
            <person name="Han J.H."/>
            <person name="Park K.S."/>
            <person name="Lee C.H."/>
            <person name="Park K.H."/>
            <person name="Kim S.B."/>
        </authorList>
    </citation>
    <scope>NUCLEOTIDE SEQUENCE [LARGE SCALE GENOMIC DNA]</scope>
    <source>
        <strain evidence="6 7">KCTC 22548</strain>
    </source>
</reference>
<feature type="domain" description="HTH araC/xylS-type" evidence="5">
    <location>
        <begin position="420"/>
        <end position="528"/>
    </location>
</feature>
<organism evidence="6 7">
    <name type="scientific">Chryseobacterium rhizosphaerae</name>
    <dbReference type="NCBI Taxonomy" id="395937"/>
    <lineage>
        <taxon>Bacteria</taxon>
        <taxon>Pseudomonadati</taxon>
        <taxon>Bacteroidota</taxon>
        <taxon>Flavobacteriia</taxon>
        <taxon>Flavobacteriales</taxon>
        <taxon>Weeksellaceae</taxon>
        <taxon>Chryseobacterium group</taxon>
        <taxon>Chryseobacterium</taxon>
    </lineage>
</organism>
<name>A0ABX9IKC9_9FLAO</name>
<dbReference type="Pfam" id="PF12833">
    <property type="entry name" value="HTH_18"/>
    <property type="match status" value="1"/>
</dbReference>
<dbReference type="PROSITE" id="PS01124">
    <property type="entry name" value="HTH_ARAC_FAMILY_2"/>
    <property type="match status" value="1"/>
</dbReference>
<keyword evidence="3" id="KW-0804">Transcription</keyword>
<dbReference type="PANTHER" id="PTHR43280">
    <property type="entry name" value="ARAC-FAMILY TRANSCRIPTIONAL REGULATOR"/>
    <property type="match status" value="1"/>
</dbReference>
<dbReference type="Gene3D" id="1.10.10.60">
    <property type="entry name" value="Homeodomain-like"/>
    <property type="match status" value="2"/>
</dbReference>
<evidence type="ECO:0000313" key="7">
    <source>
        <dbReference type="Proteomes" id="UP000256491"/>
    </source>
</evidence>
<keyword evidence="4" id="KW-0472">Membrane</keyword>
<keyword evidence="1" id="KW-0805">Transcription regulation</keyword>
<evidence type="ECO:0000313" key="6">
    <source>
        <dbReference type="EMBL" id="REC75440.1"/>
    </source>
</evidence>
<evidence type="ECO:0000256" key="3">
    <source>
        <dbReference type="ARBA" id="ARBA00023163"/>
    </source>
</evidence>
<keyword evidence="7" id="KW-1185">Reference proteome</keyword>
<dbReference type="InterPro" id="IPR011990">
    <property type="entry name" value="TPR-like_helical_dom_sf"/>
</dbReference>
<sequence>MKKAVLLSLLFLFCFCKQQKQNVQEEDIDEAIMAANKMLDRTSSNLNVDNSISLFTKAEKESETISYKKGIMESNKYLMTIYYSFVQDNKKSLDHGYKAEKIALELNNEQALSQIHEFRGGAFLDMGLIKESHDELQKALALSRKNQNHLRLSSIYLKMLLYTEKTNAPQDTILAYLNKSLHEAERIKDNDQELRSPDEKYYQISYIHTNMGMFYTGIYKPQQPELAEKHLLDALFIFEKRKLSNPTSQISALNALGRFYEATNQPQKAVPYAAKALKLEKGSQQLEERLTAFMVLANSYDTLKEKDSTIKYTQLYSHLSDSLAIIQKKEVNTTLNKISIQKEKSYQANTQRIIAIALTSILILIVSGWLYIRSRNKTARGNYEKLIKKLKTDYHSSVETIEEVEKKIPTTLQISEETQNSILAKLERFENSNRYLKKNISLSSLSHSLNTNQRYLTEIIKTHRGKSFSNYINGLRIDYITHKLYEAPQYREYKISYLAEECGFASHQAFIRVFKQETGVTPSYFIEKFKSQKQKL</sequence>
<dbReference type="Proteomes" id="UP000256491">
    <property type="component" value="Unassembled WGS sequence"/>
</dbReference>
<keyword evidence="2" id="KW-0238">DNA-binding</keyword>
<comment type="caution">
    <text evidence="6">The sequence shown here is derived from an EMBL/GenBank/DDBJ whole genome shotgun (WGS) entry which is preliminary data.</text>
</comment>
<dbReference type="PANTHER" id="PTHR43280:SF2">
    <property type="entry name" value="HTH-TYPE TRANSCRIPTIONAL REGULATOR EXSA"/>
    <property type="match status" value="1"/>
</dbReference>
<dbReference type="Gene3D" id="1.25.40.10">
    <property type="entry name" value="Tetratricopeptide repeat domain"/>
    <property type="match status" value="2"/>
</dbReference>
<keyword evidence="4" id="KW-0812">Transmembrane</keyword>